<dbReference type="InterPro" id="IPR023380">
    <property type="entry name" value="DsbB-like_sf"/>
</dbReference>
<evidence type="ECO:0000256" key="5">
    <source>
        <dbReference type="ARBA" id="ARBA00022982"/>
    </source>
</evidence>
<dbReference type="EMBL" id="CAFAAH010000196">
    <property type="protein sequence ID" value="CAB4804738.1"/>
    <property type="molecule type" value="Genomic_DNA"/>
</dbReference>
<dbReference type="PANTHER" id="PTHR43469">
    <property type="entry name" value="DISULFIDE FORMATION PROTEIN-RELATED"/>
    <property type="match status" value="1"/>
</dbReference>
<dbReference type="PANTHER" id="PTHR43469:SF1">
    <property type="entry name" value="SPBETA PROPHAGE-DERIVED DISULFIDE BOND FORMATION PROTEIN B"/>
    <property type="match status" value="1"/>
</dbReference>
<evidence type="ECO:0000256" key="11">
    <source>
        <dbReference type="ARBA" id="ARBA00023284"/>
    </source>
</evidence>
<evidence type="ECO:0000256" key="12">
    <source>
        <dbReference type="SAM" id="Phobius"/>
    </source>
</evidence>
<dbReference type="InterPro" id="IPR003752">
    <property type="entry name" value="DiS_bond_form_DsbB/BdbC"/>
</dbReference>
<feature type="transmembrane region" description="Helical" evidence="12">
    <location>
        <begin position="110"/>
        <end position="129"/>
    </location>
</feature>
<protein>
    <submittedName>
        <fullName evidence="13">Unannotated protein</fullName>
    </submittedName>
</protein>
<proteinExistence type="inferred from homology"/>
<gene>
    <name evidence="13" type="ORF">UFOPK2242_01650</name>
    <name evidence="14" type="ORF">UFOPK2996_01266</name>
    <name evidence="15" type="ORF">UFOPK3317_00588</name>
</gene>
<dbReference type="EMBL" id="CAEZWM010000287">
    <property type="protein sequence ID" value="CAB4674354.1"/>
    <property type="molecule type" value="Genomic_DNA"/>
</dbReference>
<keyword evidence="6 12" id="KW-1133">Transmembrane helix</keyword>
<feature type="transmembrane region" description="Helical" evidence="12">
    <location>
        <begin position="85"/>
        <end position="103"/>
    </location>
</feature>
<name>A0A6J6MN66_9ZZZZ</name>
<keyword evidence="8 12" id="KW-0472">Membrane</keyword>
<dbReference type="AlphaFoldDB" id="A0A6J6MN66"/>
<evidence type="ECO:0000256" key="10">
    <source>
        <dbReference type="ARBA" id="ARBA00023186"/>
    </source>
</evidence>
<keyword evidence="4 12" id="KW-0812">Transmembrane</keyword>
<organism evidence="13">
    <name type="scientific">freshwater metagenome</name>
    <dbReference type="NCBI Taxonomy" id="449393"/>
    <lineage>
        <taxon>unclassified sequences</taxon>
        <taxon>metagenomes</taxon>
        <taxon>ecological metagenomes</taxon>
    </lineage>
</organism>
<dbReference type="SUPFAM" id="SSF158442">
    <property type="entry name" value="DsbB-like"/>
    <property type="match status" value="1"/>
</dbReference>
<feature type="transmembrane region" description="Helical" evidence="12">
    <location>
        <begin position="57"/>
        <end position="73"/>
    </location>
</feature>
<accession>A0A6J6MN66</accession>
<dbReference type="GO" id="GO:0006457">
    <property type="term" value="P:protein folding"/>
    <property type="evidence" value="ECO:0007669"/>
    <property type="project" value="InterPro"/>
</dbReference>
<keyword evidence="11" id="KW-0676">Redox-active center</keyword>
<keyword evidence="10" id="KW-0143">Chaperone</keyword>
<keyword evidence="5" id="KW-0249">Electron transport</keyword>
<evidence type="ECO:0000313" key="13">
    <source>
        <dbReference type="EMBL" id="CAB4674354.1"/>
    </source>
</evidence>
<evidence type="ECO:0000256" key="3">
    <source>
        <dbReference type="ARBA" id="ARBA00022448"/>
    </source>
</evidence>
<evidence type="ECO:0000256" key="9">
    <source>
        <dbReference type="ARBA" id="ARBA00023157"/>
    </source>
</evidence>
<evidence type="ECO:0000256" key="2">
    <source>
        <dbReference type="ARBA" id="ARBA00007602"/>
    </source>
</evidence>
<dbReference type="GO" id="GO:0015035">
    <property type="term" value="F:protein-disulfide reductase activity"/>
    <property type="evidence" value="ECO:0007669"/>
    <property type="project" value="InterPro"/>
</dbReference>
<dbReference type="InterPro" id="IPR012187">
    <property type="entry name" value="Disulphide_bond_form_BdbC"/>
</dbReference>
<dbReference type="Pfam" id="PF02600">
    <property type="entry name" value="DsbB"/>
    <property type="match status" value="1"/>
</dbReference>
<evidence type="ECO:0000256" key="8">
    <source>
        <dbReference type="ARBA" id="ARBA00023136"/>
    </source>
</evidence>
<evidence type="ECO:0000256" key="6">
    <source>
        <dbReference type="ARBA" id="ARBA00022989"/>
    </source>
</evidence>
<keyword evidence="9" id="KW-1015">Disulfide bond</keyword>
<feature type="transmembrane region" description="Helical" evidence="12">
    <location>
        <begin position="12"/>
        <end position="36"/>
    </location>
</feature>
<evidence type="ECO:0000313" key="15">
    <source>
        <dbReference type="EMBL" id="CAB4864512.1"/>
    </source>
</evidence>
<dbReference type="EMBL" id="CAFBLK010000080">
    <property type="protein sequence ID" value="CAB4864512.1"/>
    <property type="molecule type" value="Genomic_DNA"/>
</dbReference>
<evidence type="ECO:0000256" key="4">
    <source>
        <dbReference type="ARBA" id="ARBA00022692"/>
    </source>
</evidence>
<feature type="transmembrane region" description="Helical" evidence="12">
    <location>
        <begin position="157"/>
        <end position="177"/>
    </location>
</feature>
<reference evidence="13" key="1">
    <citation type="submission" date="2020-05" db="EMBL/GenBank/DDBJ databases">
        <authorList>
            <person name="Chiriac C."/>
            <person name="Salcher M."/>
            <person name="Ghai R."/>
            <person name="Kavagutti S V."/>
        </authorList>
    </citation>
    <scope>NUCLEOTIDE SEQUENCE</scope>
</reference>
<keyword evidence="7" id="KW-0560">Oxidoreductase</keyword>
<evidence type="ECO:0000256" key="1">
    <source>
        <dbReference type="ARBA" id="ARBA00004141"/>
    </source>
</evidence>
<evidence type="ECO:0000256" key="7">
    <source>
        <dbReference type="ARBA" id="ARBA00023002"/>
    </source>
</evidence>
<keyword evidence="3" id="KW-0813">Transport</keyword>
<comment type="similarity">
    <text evidence="2">Belongs to the DsbB family. BdbC subfamily.</text>
</comment>
<evidence type="ECO:0000313" key="14">
    <source>
        <dbReference type="EMBL" id="CAB4804738.1"/>
    </source>
</evidence>
<sequence length="190" mass="20982">MSNQVEIANKAFLLLTLVANAVIVIAVVTSVFALFVAPVRRLRDSMIAAIGPEARRLAFAVAAICTLGSLYYSEFAHFVPCRLCWYQRICMYPLVVILGVGAWKRAPFTRLTALPFIICGIGVSTWHFLVERFPTIEGTSCGTEIKCSVPWFTEMGFVTLAFMCLSGMALIATLLLVDRAYQRTTSEEIA</sequence>
<dbReference type="GO" id="GO:0016020">
    <property type="term" value="C:membrane"/>
    <property type="evidence" value="ECO:0007669"/>
    <property type="project" value="UniProtKB-SubCell"/>
</dbReference>
<dbReference type="Gene3D" id="1.20.1550.10">
    <property type="entry name" value="DsbB-like"/>
    <property type="match status" value="1"/>
</dbReference>
<comment type="subcellular location">
    <subcellularLocation>
        <location evidence="1">Membrane</location>
        <topology evidence="1">Multi-pass membrane protein</topology>
    </subcellularLocation>
</comment>